<dbReference type="InterPro" id="IPR001876">
    <property type="entry name" value="Znf_RanBP2"/>
</dbReference>
<keyword evidence="3" id="KW-0862">Zinc</keyword>
<dbReference type="InParanoid" id="S8E623"/>
<name>S8E623_FOMSC</name>
<feature type="domain" description="RanBP2-type" evidence="6">
    <location>
        <begin position="37"/>
        <end position="68"/>
    </location>
</feature>
<proteinExistence type="predicted"/>
<feature type="domain" description="RanBP2-type" evidence="6">
    <location>
        <begin position="231"/>
        <end position="254"/>
    </location>
</feature>
<evidence type="ECO:0000313" key="7">
    <source>
        <dbReference type="EMBL" id="EPS98823.1"/>
    </source>
</evidence>
<dbReference type="HOGENOM" id="CLU_014246_0_0_1"/>
<keyword evidence="8" id="KW-1185">Reference proteome</keyword>
<dbReference type="Gene3D" id="4.10.1060.10">
    <property type="entry name" value="Zinc finger, RanBP2-type"/>
    <property type="match status" value="2"/>
</dbReference>
<dbReference type="AlphaFoldDB" id="S8E623"/>
<evidence type="ECO:0000313" key="8">
    <source>
        <dbReference type="Proteomes" id="UP000015241"/>
    </source>
</evidence>
<dbReference type="InterPro" id="IPR036443">
    <property type="entry name" value="Znf_RanBP2_sf"/>
</dbReference>
<keyword evidence="1" id="KW-0479">Metal-binding</keyword>
<dbReference type="eggNOG" id="ENOG502S8CH">
    <property type="taxonomic scope" value="Eukaryota"/>
</dbReference>
<dbReference type="OrthoDB" id="448399at2759"/>
<dbReference type="PROSITE" id="PS50199">
    <property type="entry name" value="ZF_RANBP2_2"/>
    <property type="match status" value="2"/>
</dbReference>
<dbReference type="SMART" id="SM00547">
    <property type="entry name" value="ZnF_RBZ"/>
    <property type="match status" value="2"/>
</dbReference>
<keyword evidence="2 4" id="KW-0863">Zinc-finger</keyword>
<dbReference type="PANTHER" id="PTHR23111">
    <property type="entry name" value="ZINC FINGER PROTEIN"/>
    <property type="match status" value="1"/>
</dbReference>
<evidence type="ECO:0000256" key="4">
    <source>
        <dbReference type="PROSITE-ProRule" id="PRU00322"/>
    </source>
</evidence>
<reference evidence="7 8" key="1">
    <citation type="journal article" date="2012" name="Science">
        <title>The Paleozoic origin of enzymatic lignin decomposition reconstructed from 31 fungal genomes.</title>
        <authorList>
            <person name="Floudas D."/>
            <person name="Binder M."/>
            <person name="Riley R."/>
            <person name="Barry K."/>
            <person name="Blanchette R.A."/>
            <person name="Henrissat B."/>
            <person name="Martinez A.T."/>
            <person name="Otillar R."/>
            <person name="Spatafora J.W."/>
            <person name="Yadav J.S."/>
            <person name="Aerts A."/>
            <person name="Benoit I."/>
            <person name="Boyd A."/>
            <person name="Carlson A."/>
            <person name="Copeland A."/>
            <person name="Coutinho P.M."/>
            <person name="de Vries R.P."/>
            <person name="Ferreira P."/>
            <person name="Findley K."/>
            <person name="Foster B."/>
            <person name="Gaskell J."/>
            <person name="Glotzer D."/>
            <person name="Gorecki P."/>
            <person name="Heitman J."/>
            <person name="Hesse C."/>
            <person name="Hori C."/>
            <person name="Igarashi K."/>
            <person name="Jurgens J.A."/>
            <person name="Kallen N."/>
            <person name="Kersten P."/>
            <person name="Kohler A."/>
            <person name="Kuees U."/>
            <person name="Kumar T.K.A."/>
            <person name="Kuo A."/>
            <person name="LaButti K."/>
            <person name="Larrondo L.F."/>
            <person name="Lindquist E."/>
            <person name="Ling A."/>
            <person name="Lombard V."/>
            <person name="Lucas S."/>
            <person name="Lundell T."/>
            <person name="Martin R."/>
            <person name="McLaughlin D.J."/>
            <person name="Morgenstern I."/>
            <person name="Morin E."/>
            <person name="Murat C."/>
            <person name="Nagy L.G."/>
            <person name="Nolan M."/>
            <person name="Ohm R.A."/>
            <person name="Patyshakuliyeva A."/>
            <person name="Rokas A."/>
            <person name="Ruiz-Duenas F.J."/>
            <person name="Sabat G."/>
            <person name="Salamov A."/>
            <person name="Samejima M."/>
            <person name="Schmutz J."/>
            <person name="Slot J.C."/>
            <person name="St John F."/>
            <person name="Stenlid J."/>
            <person name="Sun H."/>
            <person name="Sun S."/>
            <person name="Syed K."/>
            <person name="Tsang A."/>
            <person name="Wiebenga A."/>
            <person name="Young D."/>
            <person name="Pisabarro A."/>
            <person name="Eastwood D.C."/>
            <person name="Martin F."/>
            <person name="Cullen D."/>
            <person name="Grigoriev I.V."/>
            <person name="Hibbett D.S."/>
        </authorList>
    </citation>
    <scope>NUCLEOTIDE SEQUENCE</scope>
    <source>
        <strain evidence="8">FP-58527</strain>
    </source>
</reference>
<feature type="region of interest" description="Disordered" evidence="5">
    <location>
        <begin position="331"/>
        <end position="367"/>
    </location>
</feature>
<dbReference type="GO" id="GO:0003729">
    <property type="term" value="F:mRNA binding"/>
    <property type="evidence" value="ECO:0007669"/>
    <property type="project" value="TreeGrafter"/>
</dbReference>
<feature type="region of interest" description="Disordered" evidence="5">
    <location>
        <begin position="130"/>
        <end position="165"/>
    </location>
</feature>
<dbReference type="PANTHER" id="PTHR23111:SF40">
    <property type="entry name" value="RNA-BINDING PROTEIN INVOLVED IN HETEROCHROMATIN ASSEMBLY-RELATED"/>
    <property type="match status" value="1"/>
</dbReference>
<evidence type="ECO:0000256" key="2">
    <source>
        <dbReference type="ARBA" id="ARBA00022771"/>
    </source>
</evidence>
<dbReference type="SUPFAM" id="SSF90209">
    <property type="entry name" value="Ran binding protein zinc finger-like"/>
    <property type="match status" value="2"/>
</dbReference>
<dbReference type="EMBL" id="KE504161">
    <property type="protein sequence ID" value="EPS98823.1"/>
    <property type="molecule type" value="Genomic_DNA"/>
</dbReference>
<accession>S8E623</accession>
<sequence>MPDYQQLLSPTFPADGWPPSPGFTLSSNPPNPKTSFRAGDWICAEAHCSAHNFGRNNMCIGCGRQRHPTAMSAAPEHLRIVPPPPGSYLAPPMARLSPRFASTSGTDAGFAMPGMYPELALAGAAARTQSSPGALAHPPSPLPLSPGVPGGAQSMGPRSGNAYPLLTPSGRAISVGGRVQNVSSDPLAPCIMYWPDNEPPPEQGQIRPSGSSVITYPPIINTGNKGAAEKQPGDWMCHKCNYLNWRRRKVCQTCFPYAEGNGDSISAAVQAERITLLENVLATQVEQTHMRKPAPAAPQLPRLPTARLLAHNPHSPASASFSFSADSLTRSAPLSPLSPTSPWADSAPARFPPPTPRAEDYAPPIYHTQVPEGRGAKAAGGSLLPGFLAGIVHSDAPSLSPSTSTSSAELSLDTDEYDELRRAAHFTYGTGPHRQPHGGHRDAARRVGSTNPLTIHEHSIWKLDGAELNLGGRGGGGQSHAAKPTTSIPRDLAHAHAHGLVGAGAGVQGLAAAVAALTIAPGPAPAGRR</sequence>
<evidence type="ECO:0000259" key="6">
    <source>
        <dbReference type="PROSITE" id="PS50199"/>
    </source>
</evidence>
<protein>
    <recommendedName>
        <fullName evidence="6">RanBP2-type domain-containing protein</fullName>
    </recommendedName>
</protein>
<evidence type="ECO:0000256" key="1">
    <source>
        <dbReference type="ARBA" id="ARBA00022723"/>
    </source>
</evidence>
<evidence type="ECO:0000256" key="5">
    <source>
        <dbReference type="SAM" id="MobiDB-lite"/>
    </source>
</evidence>
<feature type="compositionally biased region" description="Low complexity" evidence="5">
    <location>
        <begin position="331"/>
        <end position="342"/>
    </location>
</feature>
<dbReference type="GO" id="GO:0008270">
    <property type="term" value="F:zinc ion binding"/>
    <property type="evidence" value="ECO:0007669"/>
    <property type="project" value="UniProtKB-KW"/>
</dbReference>
<organism evidence="7 8">
    <name type="scientific">Fomitopsis schrenkii</name>
    <name type="common">Brown rot fungus</name>
    <dbReference type="NCBI Taxonomy" id="2126942"/>
    <lineage>
        <taxon>Eukaryota</taxon>
        <taxon>Fungi</taxon>
        <taxon>Dikarya</taxon>
        <taxon>Basidiomycota</taxon>
        <taxon>Agaricomycotina</taxon>
        <taxon>Agaricomycetes</taxon>
        <taxon>Polyporales</taxon>
        <taxon>Fomitopsis</taxon>
    </lineage>
</organism>
<dbReference type="STRING" id="743788.S8E623"/>
<gene>
    <name evidence="7" type="ORF">FOMPIDRAFT_156780</name>
</gene>
<feature type="region of interest" description="Disordered" evidence="5">
    <location>
        <begin position="1"/>
        <end position="31"/>
    </location>
</feature>
<dbReference type="Proteomes" id="UP000015241">
    <property type="component" value="Unassembled WGS sequence"/>
</dbReference>
<evidence type="ECO:0000256" key="3">
    <source>
        <dbReference type="ARBA" id="ARBA00022833"/>
    </source>
</evidence>
<dbReference type="PROSITE" id="PS01358">
    <property type="entry name" value="ZF_RANBP2_1"/>
    <property type="match status" value="2"/>
</dbReference>